<name>A7IPC9_XANP2</name>
<protein>
    <recommendedName>
        <fullName evidence="3">Oxalurate catabolism protein HpxZ</fullName>
    </recommendedName>
</protein>
<keyword evidence="2" id="KW-1185">Reference proteome</keyword>
<dbReference type="AlphaFoldDB" id="A7IPC9"/>
<accession>A7IPC9</accession>
<evidence type="ECO:0000313" key="1">
    <source>
        <dbReference type="EMBL" id="ABS69875.1"/>
    </source>
</evidence>
<dbReference type="SUPFAM" id="SSF54427">
    <property type="entry name" value="NTF2-like"/>
    <property type="match status" value="1"/>
</dbReference>
<dbReference type="EMBL" id="CP000781">
    <property type="protein sequence ID" value="ABS69875.1"/>
    <property type="molecule type" value="Genomic_DNA"/>
</dbReference>
<dbReference type="NCBIfam" id="NF033625">
    <property type="entry name" value="HpxZ"/>
    <property type="match status" value="1"/>
</dbReference>
<reference evidence="1 2" key="1">
    <citation type="submission" date="2007-07" db="EMBL/GenBank/DDBJ databases">
        <title>Complete sequence of chromosome of Xanthobacter autotrophicus Py2.</title>
        <authorList>
            <consortium name="US DOE Joint Genome Institute"/>
            <person name="Copeland A."/>
            <person name="Lucas S."/>
            <person name="Lapidus A."/>
            <person name="Barry K."/>
            <person name="Glavina del Rio T."/>
            <person name="Hammon N."/>
            <person name="Israni S."/>
            <person name="Dalin E."/>
            <person name="Tice H."/>
            <person name="Pitluck S."/>
            <person name="Sims D."/>
            <person name="Brettin T."/>
            <person name="Bruce D."/>
            <person name="Detter J.C."/>
            <person name="Han C."/>
            <person name="Tapia R."/>
            <person name="Brainard J."/>
            <person name="Schmutz J."/>
            <person name="Larimer F."/>
            <person name="Land M."/>
            <person name="Hauser L."/>
            <person name="Kyrpides N."/>
            <person name="Kim E."/>
            <person name="Ensigns S.A."/>
            <person name="Richardson P."/>
        </authorList>
    </citation>
    <scope>NUCLEOTIDE SEQUENCE [LARGE SCALE GENOMIC DNA]</scope>
    <source>
        <strain evidence="2">ATCC BAA-1158 / Py2</strain>
    </source>
</reference>
<dbReference type="Pfam" id="PF11533">
    <property type="entry name" value="AtzH-like"/>
    <property type="match status" value="1"/>
</dbReference>
<proteinExistence type="predicted"/>
<gene>
    <name evidence="1" type="ordered locus">Xaut_4655</name>
</gene>
<evidence type="ECO:0008006" key="3">
    <source>
        <dbReference type="Google" id="ProtNLM"/>
    </source>
</evidence>
<dbReference type="Gene3D" id="3.10.450.50">
    <property type="match status" value="1"/>
</dbReference>
<dbReference type="PhylomeDB" id="A7IPC9"/>
<evidence type="ECO:0000313" key="2">
    <source>
        <dbReference type="Proteomes" id="UP000002417"/>
    </source>
</evidence>
<sequence>MVEIDIPQVKAEVEDAFARYEAALVNNDVATLEALFHDDGRTIRYGGGENLYGMDAIREFRRARSPVGLARTLAHTVITTYGHDFAVASTLFRRENAPGRIGRQQQSWVRFPQGWRVVAAHVSVIAEEGAA</sequence>
<dbReference type="HOGENOM" id="CLU_128775_0_0_5"/>
<dbReference type="InterPro" id="IPR024507">
    <property type="entry name" value="AtzH-like"/>
</dbReference>
<dbReference type="InterPro" id="IPR032710">
    <property type="entry name" value="NTF2-like_dom_sf"/>
</dbReference>
<organism evidence="1 2">
    <name type="scientific">Xanthobacter autotrophicus (strain ATCC BAA-1158 / Py2)</name>
    <dbReference type="NCBI Taxonomy" id="78245"/>
    <lineage>
        <taxon>Bacteria</taxon>
        <taxon>Pseudomonadati</taxon>
        <taxon>Pseudomonadota</taxon>
        <taxon>Alphaproteobacteria</taxon>
        <taxon>Hyphomicrobiales</taxon>
        <taxon>Xanthobacteraceae</taxon>
        <taxon>Xanthobacter</taxon>
    </lineage>
</organism>
<dbReference type="eggNOG" id="COG4319">
    <property type="taxonomic scope" value="Bacteria"/>
</dbReference>
<dbReference type="KEGG" id="xau:Xaut_4655"/>
<dbReference type="STRING" id="78245.Xaut_4655"/>
<dbReference type="Proteomes" id="UP000002417">
    <property type="component" value="Chromosome"/>
</dbReference>